<reference evidence="2" key="1">
    <citation type="journal article" date="2023" name="Nat. Plants">
        <title>Single-cell RNA sequencing provides a high-resolution roadmap for understanding the multicellular compartmentation of specialized metabolism.</title>
        <authorList>
            <person name="Sun S."/>
            <person name="Shen X."/>
            <person name="Li Y."/>
            <person name="Li Y."/>
            <person name="Wang S."/>
            <person name="Li R."/>
            <person name="Zhang H."/>
            <person name="Shen G."/>
            <person name="Guo B."/>
            <person name="Wei J."/>
            <person name="Xu J."/>
            <person name="St-Pierre B."/>
            <person name="Chen S."/>
            <person name="Sun C."/>
        </authorList>
    </citation>
    <scope>NUCLEOTIDE SEQUENCE [LARGE SCALE GENOMIC DNA]</scope>
</reference>
<protein>
    <submittedName>
        <fullName evidence="1">Uncharacterized protein</fullName>
    </submittedName>
</protein>
<sequence length="179" mass="20512">MLVCIIEALKKKDREFDGHGYVPSCLQSTQLIRRTKGTNLEQILAKYGGKIYRRWYLYVLGGPRNEAPTTNFVFLIKLILGLLYCVFGMYFKSRRRSWERFSSNSSSTRGFISIGLIMFTDDHMPTQSHQEGPSGPSRMNLNKTLRSMQQSIEGLARQFQSVARDVEELKKGKSSAIMK</sequence>
<gene>
    <name evidence="1" type="ORF">M9H77_30512</name>
</gene>
<evidence type="ECO:0000313" key="2">
    <source>
        <dbReference type="Proteomes" id="UP001060085"/>
    </source>
</evidence>
<dbReference type="EMBL" id="CM044707">
    <property type="protein sequence ID" value="KAI5653325.1"/>
    <property type="molecule type" value="Genomic_DNA"/>
</dbReference>
<evidence type="ECO:0000313" key="1">
    <source>
        <dbReference type="EMBL" id="KAI5653325.1"/>
    </source>
</evidence>
<proteinExistence type="predicted"/>
<keyword evidence="2" id="KW-1185">Reference proteome</keyword>
<accession>A0ACB9ZYI0</accession>
<dbReference type="Proteomes" id="UP001060085">
    <property type="component" value="Linkage Group LG07"/>
</dbReference>
<organism evidence="1 2">
    <name type="scientific">Catharanthus roseus</name>
    <name type="common">Madagascar periwinkle</name>
    <name type="synonym">Vinca rosea</name>
    <dbReference type="NCBI Taxonomy" id="4058"/>
    <lineage>
        <taxon>Eukaryota</taxon>
        <taxon>Viridiplantae</taxon>
        <taxon>Streptophyta</taxon>
        <taxon>Embryophyta</taxon>
        <taxon>Tracheophyta</taxon>
        <taxon>Spermatophyta</taxon>
        <taxon>Magnoliopsida</taxon>
        <taxon>eudicotyledons</taxon>
        <taxon>Gunneridae</taxon>
        <taxon>Pentapetalae</taxon>
        <taxon>asterids</taxon>
        <taxon>lamiids</taxon>
        <taxon>Gentianales</taxon>
        <taxon>Apocynaceae</taxon>
        <taxon>Rauvolfioideae</taxon>
        <taxon>Vinceae</taxon>
        <taxon>Catharanthinae</taxon>
        <taxon>Catharanthus</taxon>
    </lineage>
</organism>
<name>A0ACB9ZYI0_CATRO</name>
<comment type="caution">
    <text evidence="1">The sequence shown here is derived from an EMBL/GenBank/DDBJ whole genome shotgun (WGS) entry which is preliminary data.</text>
</comment>